<proteinExistence type="predicted"/>
<feature type="region of interest" description="Disordered" evidence="1">
    <location>
        <begin position="26"/>
        <end position="63"/>
    </location>
</feature>
<reference evidence="2 3" key="1">
    <citation type="journal article" date="2021" name="Nat. Plants">
        <title>The Taxus genome provides insights into paclitaxel biosynthesis.</title>
        <authorList>
            <person name="Xiong X."/>
            <person name="Gou J."/>
            <person name="Liao Q."/>
            <person name="Li Y."/>
            <person name="Zhou Q."/>
            <person name="Bi G."/>
            <person name="Li C."/>
            <person name="Du R."/>
            <person name="Wang X."/>
            <person name="Sun T."/>
            <person name="Guo L."/>
            <person name="Liang H."/>
            <person name="Lu P."/>
            <person name="Wu Y."/>
            <person name="Zhang Z."/>
            <person name="Ro D.K."/>
            <person name="Shang Y."/>
            <person name="Huang S."/>
            <person name="Yan J."/>
        </authorList>
    </citation>
    <scope>NUCLEOTIDE SEQUENCE [LARGE SCALE GENOMIC DNA]</scope>
    <source>
        <strain evidence="2">Ta-2019</strain>
    </source>
</reference>
<dbReference type="EMBL" id="JAHRHJ020000435">
    <property type="protein sequence ID" value="KAH9294065.1"/>
    <property type="molecule type" value="Genomic_DNA"/>
</dbReference>
<evidence type="ECO:0000313" key="3">
    <source>
        <dbReference type="Proteomes" id="UP000824469"/>
    </source>
</evidence>
<sequence length="81" mass="8901">VHNIPQEVNEEHKQRRLQIHKQFPHFRGPLGAMGTIASEGGRNDPDNDPGGNYSGATSKNHNFCTVAPIDSVQNATESLEH</sequence>
<protein>
    <submittedName>
        <fullName evidence="2">Uncharacterized protein</fullName>
    </submittedName>
</protein>
<evidence type="ECO:0000313" key="2">
    <source>
        <dbReference type="EMBL" id="KAH9294065.1"/>
    </source>
</evidence>
<keyword evidence="3" id="KW-1185">Reference proteome</keyword>
<evidence type="ECO:0000256" key="1">
    <source>
        <dbReference type="SAM" id="MobiDB-lite"/>
    </source>
</evidence>
<feature type="non-terminal residue" evidence="2">
    <location>
        <position position="1"/>
    </location>
</feature>
<comment type="caution">
    <text evidence="2">The sequence shown here is derived from an EMBL/GenBank/DDBJ whole genome shotgun (WGS) entry which is preliminary data.</text>
</comment>
<dbReference type="AlphaFoldDB" id="A0AA38C5Y8"/>
<organism evidence="2 3">
    <name type="scientific">Taxus chinensis</name>
    <name type="common">Chinese yew</name>
    <name type="synonym">Taxus wallichiana var. chinensis</name>
    <dbReference type="NCBI Taxonomy" id="29808"/>
    <lineage>
        <taxon>Eukaryota</taxon>
        <taxon>Viridiplantae</taxon>
        <taxon>Streptophyta</taxon>
        <taxon>Embryophyta</taxon>
        <taxon>Tracheophyta</taxon>
        <taxon>Spermatophyta</taxon>
        <taxon>Pinopsida</taxon>
        <taxon>Pinidae</taxon>
        <taxon>Conifers II</taxon>
        <taxon>Cupressales</taxon>
        <taxon>Taxaceae</taxon>
        <taxon>Taxus</taxon>
    </lineage>
</organism>
<name>A0AA38C5Y8_TAXCH</name>
<feature type="non-terminal residue" evidence="2">
    <location>
        <position position="81"/>
    </location>
</feature>
<gene>
    <name evidence="2" type="ORF">KI387_040734</name>
</gene>
<feature type="compositionally biased region" description="Polar residues" evidence="1">
    <location>
        <begin position="54"/>
        <end position="63"/>
    </location>
</feature>
<dbReference type="Proteomes" id="UP000824469">
    <property type="component" value="Unassembled WGS sequence"/>
</dbReference>
<accession>A0AA38C5Y8</accession>